<evidence type="ECO:0000313" key="1">
    <source>
        <dbReference type="EMBL" id="PWA11082.1"/>
    </source>
</evidence>
<comment type="caution">
    <text evidence="1">The sequence shown here is derived from an EMBL/GenBank/DDBJ whole genome shotgun (WGS) entry which is preliminary data.</text>
</comment>
<accession>A0A2U1K103</accession>
<dbReference type="OrthoDB" id="343736at2"/>
<dbReference type="EMBL" id="QCZG01000019">
    <property type="protein sequence ID" value="PWA11082.1"/>
    <property type="molecule type" value="Genomic_DNA"/>
</dbReference>
<evidence type="ECO:0000313" key="2">
    <source>
        <dbReference type="Proteomes" id="UP000245998"/>
    </source>
</evidence>
<reference evidence="1 2" key="1">
    <citation type="submission" date="2018-04" db="EMBL/GenBank/DDBJ databases">
        <title>Camelliibacillus theae gen. nov., sp. nov., isolated from Pu'er tea.</title>
        <authorList>
            <person name="Niu L."/>
        </authorList>
    </citation>
    <scope>NUCLEOTIDE SEQUENCE [LARGE SCALE GENOMIC DNA]</scope>
    <source>
        <strain evidence="1 2">T8</strain>
    </source>
</reference>
<dbReference type="RefSeq" id="WP_116554814.1">
    <property type="nucleotide sequence ID" value="NZ_QCZG01000019.1"/>
</dbReference>
<proteinExistence type="predicted"/>
<dbReference type="AlphaFoldDB" id="A0A2U1K103"/>
<evidence type="ECO:0008006" key="3">
    <source>
        <dbReference type="Google" id="ProtNLM"/>
    </source>
</evidence>
<protein>
    <recommendedName>
        <fullName evidence="3">Large polyvalent protein associated domain-containing protein</fullName>
    </recommendedName>
</protein>
<gene>
    <name evidence="1" type="ORF">DCC39_10310</name>
</gene>
<sequence length="1054" mass="117606">MVQLRQPDFSNIRRLASTMQAPQSSFQPITVRRLGEDPLSAKEWKQLIENTFIDMGITPTSSLLQEDKPTDNRSKTQKRLDTLKERLEKSGHKVPEPDSQGRQGFVGKLLNALGAPGGAVTTLVHDAIKGTNRSPLQSLKKGFTGEDRKIGSDILDELGVKNKVAKGVGGFLADVVLDPTTYLGVGLAKNVGTKATETAAKKALAKHGQKASSKELQKIIEHAVGPASRGASSTADPRIAAVAREMGRPVKVRARTDGRSPIYELGDVAPNLPRQINLEVGIPFTNVSKQIADLTPAFRKAGEAFRKMPTSNNPIIRSIGQLGSRTGSTVRNMFASYNLPSNVANLFRQRQMKINAGSKIGVQTGIKIDQMIGRYKGNEELHRAIAMSIENPSRTSQLLHSLPSEQRNSVQAAMNLAKKELDEIAKREVAAGVMDADKVRDFYFSHLLSGDKRALDEARRTLSSTQPNQLRSIGTFQQARTMETLEELEKFVEMFNRSNPGLKDIEVNYNIGQVVATRRIASETLIQNKKLVDNIKKLGTDYVRPLKKNSIPDPGFTKLEGVSKDLENFAISNDVAKFLQEWNNITKPGGSLNNLVEIWDTAMRIFKTSATATPGFHVRNFLGSIWNNWIMGVKNPRDYINAADMILVGKARRLDKNMEAINRIRIDLPNGHSLSGEEILRLANQYDLLHAGWMGDLGSMSVKEIGKSSGLRKAARLGHVREFGEASEDVARLAGFMDQLRKTGDPYASALNVKKHLFDYSELSNFEKKWLRRVIPFYTWSRKNIPLQLEALITRPGMYTGLAHAQDEGAEFSGIDIEEMPDWLANSAMVPLGNTEEGYTRYLNQFALPANDIMEILRGASSPQDFLKYMMQQTAPFVRGPIEYSQNKQFFTGQPIDRDAELSGENVSGEAFINYLFQQSGLPYNLYRSLTDSREITDVVNPPNPEDARPEDAFIARNLAPFDPKEPLGFAGMFGEYNPEYWLEEALPYRHAQQLQGEIRRLTRKGETVYTKTEIDQAEELGLTPEQVRLFRQLLDDMGERKTKKNILELAENQ</sequence>
<keyword evidence="2" id="KW-1185">Reference proteome</keyword>
<organism evidence="1 2">
    <name type="scientific">Pueribacillus theae</name>
    <dbReference type="NCBI Taxonomy" id="2171751"/>
    <lineage>
        <taxon>Bacteria</taxon>
        <taxon>Bacillati</taxon>
        <taxon>Bacillota</taxon>
        <taxon>Bacilli</taxon>
        <taxon>Bacillales</taxon>
        <taxon>Bacillaceae</taxon>
        <taxon>Pueribacillus</taxon>
    </lineage>
</organism>
<name>A0A2U1K103_9BACI</name>
<dbReference type="Proteomes" id="UP000245998">
    <property type="component" value="Unassembled WGS sequence"/>
</dbReference>